<proteinExistence type="predicted"/>
<reference evidence="2 3" key="1">
    <citation type="submission" date="2024-06" db="EMBL/GenBank/DDBJ databases">
        <title>Sorghum-associated microbial communities from plants grown in Nebraska, USA.</title>
        <authorList>
            <person name="Schachtman D."/>
        </authorList>
    </citation>
    <scope>NUCLEOTIDE SEQUENCE [LARGE SCALE GENOMIC DNA]</scope>
    <source>
        <strain evidence="2 3">1757</strain>
    </source>
</reference>
<keyword evidence="3" id="KW-1185">Reference proteome</keyword>
<feature type="chain" id="PRO_5047536995" evidence="1">
    <location>
        <begin position="26"/>
        <end position="158"/>
    </location>
</feature>
<dbReference type="EMBL" id="JBEPSD010000003">
    <property type="protein sequence ID" value="MET4570717.1"/>
    <property type="molecule type" value="Genomic_DNA"/>
</dbReference>
<gene>
    <name evidence="2" type="ORF">ABIE04_003096</name>
</gene>
<protein>
    <submittedName>
        <fullName evidence="2">Uncharacterized protein</fullName>
    </submittedName>
</protein>
<evidence type="ECO:0000256" key="1">
    <source>
        <dbReference type="SAM" id="SignalP"/>
    </source>
</evidence>
<evidence type="ECO:0000313" key="3">
    <source>
        <dbReference type="Proteomes" id="UP001549251"/>
    </source>
</evidence>
<feature type="signal peptide" evidence="1">
    <location>
        <begin position="1"/>
        <end position="25"/>
    </location>
</feature>
<comment type="caution">
    <text evidence="2">The sequence shown here is derived from an EMBL/GenBank/DDBJ whole genome shotgun (WGS) entry which is preliminary data.</text>
</comment>
<name>A0ABV2Q0I0_9GAMM</name>
<sequence>MSTRPRHLIRSLLLALPLCCLSVQAQQADLQQRMSSAEFKAAGLDKLSTQELQNLDDWLRKHDKPVTKMVDASGKPAFYSETQKRSKINAHIAGHFDGWHGHSQFMLDNGQMWEQVGTDTPSCMSSDNPAVKVKPSMLGNWLMYVDGCNDSAHVKRVR</sequence>
<dbReference type="Proteomes" id="UP001549251">
    <property type="component" value="Unassembled WGS sequence"/>
</dbReference>
<evidence type="ECO:0000313" key="2">
    <source>
        <dbReference type="EMBL" id="MET4570717.1"/>
    </source>
</evidence>
<accession>A0ABV2Q0I0</accession>
<dbReference type="RefSeq" id="WP_354552167.1">
    <property type="nucleotide sequence ID" value="NZ_JBEPSD010000003.1"/>
</dbReference>
<organism evidence="2 3">
    <name type="scientific">Rhodanobacter soli</name>
    <dbReference type="NCBI Taxonomy" id="590609"/>
    <lineage>
        <taxon>Bacteria</taxon>
        <taxon>Pseudomonadati</taxon>
        <taxon>Pseudomonadota</taxon>
        <taxon>Gammaproteobacteria</taxon>
        <taxon>Lysobacterales</taxon>
        <taxon>Rhodanobacteraceae</taxon>
        <taxon>Rhodanobacter</taxon>
    </lineage>
</organism>
<keyword evidence="1" id="KW-0732">Signal</keyword>